<dbReference type="EMBL" id="OU893338">
    <property type="protein sequence ID" value="CAG9794916.1"/>
    <property type="molecule type" value="Genomic_DNA"/>
</dbReference>
<organism evidence="2 3">
    <name type="scientific">Diatraea saccharalis</name>
    <name type="common">sugarcane borer</name>
    <dbReference type="NCBI Taxonomy" id="40085"/>
    <lineage>
        <taxon>Eukaryota</taxon>
        <taxon>Metazoa</taxon>
        <taxon>Ecdysozoa</taxon>
        <taxon>Arthropoda</taxon>
        <taxon>Hexapoda</taxon>
        <taxon>Insecta</taxon>
        <taxon>Pterygota</taxon>
        <taxon>Neoptera</taxon>
        <taxon>Endopterygota</taxon>
        <taxon>Lepidoptera</taxon>
        <taxon>Glossata</taxon>
        <taxon>Ditrysia</taxon>
        <taxon>Pyraloidea</taxon>
        <taxon>Crambidae</taxon>
        <taxon>Crambinae</taxon>
        <taxon>Diatraea</taxon>
    </lineage>
</organism>
<evidence type="ECO:0000313" key="2">
    <source>
        <dbReference type="EMBL" id="CAG9794916.1"/>
    </source>
</evidence>
<reference evidence="2" key="1">
    <citation type="submission" date="2021-12" db="EMBL/GenBank/DDBJ databases">
        <authorList>
            <person name="King R."/>
        </authorList>
    </citation>
    <scope>NUCLEOTIDE SEQUENCE</scope>
</reference>
<reference evidence="2" key="2">
    <citation type="submission" date="2022-10" db="EMBL/GenBank/DDBJ databases">
        <authorList>
            <consortium name="ENA_rothamsted_submissions"/>
            <consortium name="culmorum"/>
            <person name="King R."/>
        </authorList>
    </citation>
    <scope>NUCLEOTIDE SEQUENCE</scope>
</reference>
<protein>
    <submittedName>
        <fullName evidence="2">Uncharacterized protein</fullName>
    </submittedName>
</protein>
<dbReference type="Proteomes" id="UP001153714">
    <property type="component" value="Chromosome 7"/>
</dbReference>
<evidence type="ECO:0000256" key="1">
    <source>
        <dbReference type="SAM" id="MobiDB-lite"/>
    </source>
</evidence>
<accession>A0A9N9RF17</accession>
<name>A0A9N9RF17_9NEOP</name>
<dbReference type="AlphaFoldDB" id="A0A9N9RF17"/>
<proteinExistence type="predicted"/>
<sequence length="197" mass="21917">MLSPTSGHGKFNTSFLYENIRRNNYYTTPDLSDSSFQSLLDEYRALVHKSDSTPMSQVFQKEYFEQYQQNFHQYYGLPEKYNTRNIDHIFKRWKTALTAKIYYTTKRVFAHKGLYNIAREGEAAPAEGIEEKGGEAPLTEGLGVVAPLAEEVGGPAPSAEGEGEQKETEGGGELKSGEELVLGNAGPPGLANRPTMR</sequence>
<keyword evidence="3" id="KW-1185">Reference proteome</keyword>
<gene>
    <name evidence="2" type="ORF">DIATSA_LOCUS12253</name>
</gene>
<feature type="compositionally biased region" description="Low complexity" evidence="1">
    <location>
        <begin position="149"/>
        <end position="160"/>
    </location>
</feature>
<feature type="region of interest" description="Disordered" evidence="1">
    <location>
        <begin position="148"/>
        <end position="197"/>
    </location>
</feature>
<evidence type="ECO:0000313" key="3">
    <source>
        <dbReference type="Proteomes" id="UP001153714"/>
    </source>
</evidence>